<reference evidence="4 5" key="1">
    <citation type="submission" date="2018-08" db="EMBL/GenBank/DDBJ databases">
        <title>Sequencing the genomes of 1000 actinobacteria strains.</title>
        <authorList>
            <person name="Klenk H.-P."/>
        </authorList>
    </citation>
    <scope>NUCLEOTIDE SEQUENCE [LARGE SCALE GENOMIC DNA]</scope>
    <source>
        <strain evidence="4 5">DSM 22967</strain>
    </source>
</reference>
<feature type="transmembrane region" description="Helical" evidence="2">
    <location>
        <begin position="64"/>
        <end position="84"/>
    </location>
</feature>
<dbReference type="Pfam" id="PF03703">
    <property type="entry name" value="bPH_2"/>
    <property type="match status" value="1"/>
</dbReference>
<feature type="compositionally biased region" description="Basic and acidic residues" evidence="1">
    <location>
        <begin position="282"/>
        <end position="292"/>
    </location>
</feature>
<name>A0A3D9UYG5_9MICO</name>
<dbReference type="PANTHER" id="PTHR37938">
    <property type="entry name" value="BLL0215 PROTEIN"/>
    <property type="match status" value="1"/>
</dbReference>
<dbReference type="OrthoDB" id="3354538at2"/>
<evidence type="ECO:0000256" key="1">
    <source>
        <dbReference type="SAM" id="MobiDB-lite"/>
    </source>
</evidence>
<comment type="caution">
    <text evidence="4">The sequence shown here is derived from an EMBL/GenBank/DDBJ whole genome shotgun (WGS) entry which is preliminary data.</text>
</comment>
<sequence>MQLVDPRGAETMRRFLVHGEKMVVVHRPHWASLTGTLFALIAGFVVTVFVGFTAPAKLAPMADAMWYVLLAMVIYTLATVWLWTRDWFVATDQRLVWRRGILNQKTAMMPLSKVTDMSFNQPAIGRILGYGEFVMESAGQEQALRVIPFIPHPEASYRAICGELFGRGDDEPLPAMVPTTDAYDDRRDDTDPFLPRVQVPAGKAVHTPPPDTAPPVSRRPVPHVPESDVATRLGTYVDRYRDKARTPLRERLLRGPQPVEDTPDHEDAHEIDEPFMDAGWDISREDASPTHRVDRRRN</sequence>
<keyword evidence="2" id="KW-1133">Transmembrane helix</keyword>
<evidence type="ECO:0000256" key="2">
    <source>
        <dbReference type="SAM" id="Phobius"/>
    </source>
</evidence>
<keyword evidence="2" id="KW-0812">Transmembrane</keyword>
<dbReference type="Proteomes" id="UP000256253">
    <property type="component" value="Unassembled WGS sequence"/>
</dbReference>
<dbReference type="EMBL" id="QTUA01000001">
    <property type="protein sequence ID" value="REF29861.1"/>
    <property type="molecule type" value="Genomic_DNA"/>
</dbReference>
<evidence type="ECO:0000313" key="4">
    <source>
        <dbReference type="EMBL" id="REF29861.1"/>
    </source>
</evidence>
<evidence type="ECO:0000259" key="3">
    <source>
        <dbReference type="Pfam" id="PF03703"/>
    </source>
</evidence>
<dbReference type="PANTHER" id="PTHR37938:SF1">
    <property type="entry name" value="BLL0215 PROTEIN"/>
    <property type="match status" value="1"/>
</dbReference>
<gene>
    <name evidence="4" type="ORF">DFJ65_0842</name>
</gene>
<dbReference type="AlphaFoldDB" id="A0A3D9UYG5"/>
<organism evidence="4 5">
    <name type="scientific">Calidifontibacter indicus</name>
    <dbReference type="NCBI Taxonomy" id="419650"/>
    <lineage>
        <taxon>Bacteria</taxon>
        <taxon>Bacillati</taxon>
        <taxon>Actinomycetota</taxon>
        <taxon>Actinomycetes</taxon>
        <taxon>Micrococcales</taxon>
        <taxon>Dermacoccaceae</taxon>
        <taxon>Calidifontibacter</taxon>
    </lineage>
</organism>
<protein>
    <submittedName>
        <fullName evidence="4">PH (Pleckstrin Homology) domain-containing protein</fullName>
    </submittedName>
</protein>
<accession>A0A3D9UYG5</accession>
<evidence type="ECO:0000313" key="5">
    <source>
        <dbReference type="Proteomes" id="UP000256253"/>
    </source>
</evidence>
<feature type="domain" description="YdbS-like PH" evidence="3">
    <location>
        <begin position="83"/>
        <end position="155"/>
    </location>
</feature>
<feature type="region of interest" description="Disordered" evidence="1">
    <location>
        <begin position="201"/>
        <end position="225"/>
    </location>
</feature>
<dbReference type="RefSeq" id="WP_115921941.1">
    <property type="nucleotide sequence ID" value="NZ_QTUA01000001.1"/>
</dbReference>
<proteinExistence type="predicted"/>
<keyword evidence="5" id="KW-1185">Reference proteome</keyword>
<dbReference type="InterPro" id="IPR005182">
    <property type="entry name" value="YdbS-like_PH"/>
</dbReference>
<keyword evidence="2" id="KW-0472">Membrane</keyword>
<feature type="transmembrane region" description="Helical" evidence="2">
    <location>
        <begin position="30"/>
        <end position="52"/>
    </location>
</feature>
<feature type="region of interest" description="Disordered" evidence="1">
    <location>
        <begin position="247"/>
        <end position="298"/>
    </location>
</feature>